<gene>
    <name evidence="1" type="ORF">DERF_011553</name>
</gene>
<accession>A0A922HSE9</accession>
<evidence type="ECO:0000313" key="2">
    <source>
        <dbReference type="Proteomes" id="UP000790347"/>
    </source>
</evidence>
<dbReference type="EMBL" id="ASGP02000005">
    <property type="protein sequence ID" value="KAH9506841.1"/>
    <property type="molecule type" value="Genomic_DNA"/>
</dbReference>
<comment type="caution">
    <text evidence="1">The sequence shown here is derived from an EMBL/GenBank/DDBJ whole genome shotgun (WGS) entry which is preliminary data.</text>
</comment>
<reference evidence="1" key="2">
    <citation type="journal article" date="2022" name="Res Sq">
        <title>Comparative Genomics Reveals Insights into the Divergent Evolution of Astigmatic Mites and Household Pest Adaptations.</title>
        <authorList>
            <person name="Xiong Q."/>
            <person name="Wan A.T.-Y."/>
            <person name="Liu X.-Y."/>
            <person name="Fung C.S.-H."/>
            <person name="Xiao X."/>
            <person name="Malainual N."/>
            <person name="Hou J."/>
            <person name="Wang L."/>
            <person name="Wang M."/>
            <person name="Yang K."/>
            <person name="Cui Y."/>
            <person name="Leung E."/>
            <person name="Nong W."/>
            <person name="Shin S.-K."/>
            <person name="Au S."/>
            <person name="Jeong K.Y."/>
            <person name="Chew F.T."/>
            <person name="Hui J."/>
            <person name="Leung T.F."/>
            <person name="Tungtrongchitr A."/>
            <person name="Zhong N."/>
            <person name="Liu Z."/>
            <person name="Tsui S."/>
        </authorList>
    </citation>
    <scope>NUCLEOTIDE SEQUENCE</scope>
    <source>
        <strain evidence="1">Derf</strain>
        <tissue evidence="1">Whole organism</tissue>
    </source>
</reference>
<dbReference type="Proteomes" id="UP000790347">
    <property type="component" value="Unassembled WGS sequence"/>
</dbReference>
<reference evidence="1" key="1">
    <citation type="submission" date="2013-05" db="EMBL/GenBank/DDBJ databases">
        <authorList>
            <person name="Yim A.K.Y."/>
            <person name="Chan T.F."/>
            <person name="Ji K.M."/>
            <person name="Liu X.Y."/>
            <person name="Zhou J.W."/>
            <person name="Li R.Q."/>
            <person name="Yang K.Y."/>
            <person name="Li J."/>
            <person name="Li M."/>
            <person name="Law P.T.W."/>
            <person name="Wu Y.L."/>
            <person name="Cai Z.L."/>
            <person name="Qin H."/>
            <person name="Bao Y."/>
            <person name="Leung R.K.K."/>
            <person name="Ng P.K.S."/>
            <person name="Zou J."/>
            <person name="Zhong X.J."/>
            <person name="Ran P.X."/>
            <person name="Zhong N.S."/>
            <person name="Liu Z.G."/>
            <person name="Tsui S.K.W."/>
        </authorList>
    </citation>
    <scope>NUCLEOTIDE SEQUENCE</scope>
    <source>
        <strain evidence="1">Derf</strain>
        <tissue evidence="1">Whole organism</tissue>
    </source>
</reference>
<evidence type="ECO:0000313" key="1">
    <source>
        <dbReference type="EMBL" id="KAH9506841.1"/>
    </source>
</evidence>
<keyword evidence="2" id="KW-1185">Reference proteome</keyword>
<sequence>MENRKIENSSSKFQILKPSISSFDADDDMDGSNNVLYVVHYALDKFFSESPCACVDHRESVTQNDENEGKKPIEFV</sequence>
<name>A0A922HSE9_DERFA</name>
<dbReference type="AlphaFoldDB" id="A0A922HSE9"/>
<organism evidence="1 2">
    <name type="scientific">Dermatophagoides farinae</name>
    <name type="common">American house dust mite</name>
    <dbReference type="NCBI Taxonomy" id="6954"/>
    <lineage>
        <taxon>Eukaryota</taxon>
        <taxon>Metazoa</taxon>
        <taxon>Ecdysozoa</taxon>
        <taxon>Arthropoda</taxon>
        <taxon>Chelicerata</taxon>
        <taxon>Arachnida</taxon>
        <taxon>Acari</taxon>
        <taxon>Acariformes</taxon>
        <taxon>Sarcoptiformes</taxon>
        <taxon>Astigmata</taxon>
        <taxon>Psoroptidia</taxon>
        <taxon>Analgoidea</taxon>
        <taxon>Pyroglyphidae</taxon>
        <taxon>Dermatophagoidinae</taxon>
        <taxon>Dermatophagoides</taxon>
    </lineage>
</organism>
<protein>
    <submittedName>
        <fullName evidence="1">Uncharacterized protein</fullName>
    </submittedName>
</protein>
<proteinExistence type="predicted"/>